<reference evidence="1 2" key="1">
    <citation type="submission" date="2024-08" db="EMBL/GenBank/DDBJ databases">
        <authorList>
            <person name="Cucini C."/>
            <person name="Frati F."/>
        </authorList>
    </citation>
    <scope>NUCLEOTIDE SEQUENCE [LARGE SCALE GENOMIC DNA]</scope>
</reference>
<accession>A0ABP1RQS7</accession>
<evidence type="ECO:0000313" key="2">
    <source>
        <dbReference type="Proteomes" id="UP001642540"/>
    </source>
</evidence>
<evidence type="ECO:0000313" key="1">
    <source>
        <dbReference type="EMBL" id="CAL8133191.1"/>
    </source>
</evidence>
<sequence>RIGCTRSAPTLASHWKSKMAYRVTAQSFLCIGYASAGETLPSPYRTGGCEAITVQRHRATTVPLPRESVLPITLHNRRHQK</sequence>
<dbReference type="Proteomes" id="UP001642540">
    <property type="component" value="Unassembled WGS sequence"/>
</dbReference>
<proteinExistence type="predicted"/>
<keyword evidence="2" id="KW-1185">Reference proteome</keyword>
<feature type="non-terminal residue" evidence="1">
    <location>
        <position position="1"/>
    </location>
</feature>
<dbReference type="EMBL" id="CAXLJM020000096">
    <property type="protein sequence ID" value="CAL8133191.1"/>
    <property type="molecule type" value="Genomic_DNA"/>
</dbReference>
<comment type="caution">
    <text evidence="1">The sequence shown here is derived from an EMBL/GenBank/DDBJ whole genome shotgun (WGS) entry which is preliminary data.</text>
</comment>
<name>A0ABP1RQS7_9HEXA</name>
<protein>
    <submittedName>
        <fullName evidence="1">Uncharacterized protein</fullName>
    </submittedName>
</protein>
<gene>
    <name evidence="1" type="ORF">ODALV1_LOCUS24955</name>
</gene>
<organism evidence="1 2">
    <name type="scientific">Orchesella dallaii</name>
    <dbReference type="NCBI Taxonomy" id="48710"/>
    <lineage>
        <taxon>Eukaryota</taxon>
        <taxon>Metazoa</taxon>
        <taxon>Ecdysozoa</taxon>
        <taxon>Arthropoda</taxon>
        <taxon>Hexapoda</taxon>
        <taxon>Collembola</taxon>
        <taxon>Entomobryomorpha</taxon>
        <taxon>Entomobryoidea</taxon>
        <taxon>Orchesellidae</taxon>
        <taxon>Orchesellinae</taxon>
        <taxon>Orchesella</taxon>
    </lineage>
</organism>